<organism evidence="2 3">
    <name type="scientific">Nocardioides salarius</name>
    <dbReference type="NCBI Taxonomy" id="374513"/>
    <lineage>
        <taxon>Bacteria</taxon>
        <taxon>Bacillati</taxon>
        <taxon>Actinomycetota</taxon>
        <taxon>Actinomycetes</taxon>
        <taxon>Propionibacteriales</taxon>
        <taxon>Nocardioidaceae</taxon>
        <taxon>Nocardioides</taxon>
    </lineage>
</organism>
<proteinExistence type="predicted"/>
<dbReference type="InterPro" id="IPR036505">
    <property type="entry name" value="Amidase/PGRP_sf"/>
</dbReference>
<reference evidence="2 3" key="1">
    <citation type="submission" date="2021-01" db="EMBL/GenBank/DDBJ databases">
        <title>Sequencing the genomes of 1000 actinobacteria strains.</title>
        <authorList>
            <person name="Klenk H.-P."/>
        </authorList>
    </citation>
    <scope>NUCLEOTIDE SEQUENCE [LARGE SCALE GENOMIC DNA]</scope>
    <source>
        <strain evidence="2 3">DSM 18239</strain>
    </source>
</reference>
<sequence length="329" mass="36012">MPSTDRTEATQPVDLPDELAMTDLEARSWLDVKPTAFNPDLARLTGFAADYSMCTWLADVLRAAGCDVVEYPGWKTRGRPRSTGPWDPQGVMWHHDASAPGPSPALAAFLAEIGRPSEGIPAPLSQLWVCLGCGGKHPVGTWHVLAAGRANHAGYGDGWGAIGDDSGNAEAIGVETDNTTGEDTPEAMYESLVRGTAAILRHLRAKPTNALCAHKEYAPGRKTDPDDIDMDEARADVSAQLRRALVPWPGADHFGLHHQCKDGHVKRLEGWLLSLPANRKSTHEARDTVTKWTLDRVKAFQRDRPGKVESGRMNPLTWRQIQRAARSRR</sequence>
<dbReference type="EMBL" id="JAFBBZ010000001">
    <property type="protein sequence ID" value="MBM7510035.1"/>
    <property type="molecule type" value="Genomic_DNA"/>
</dbReference>
<dbReference type="Proteomes" id="UP000732378">
    <property type="component" value="Unassembled WGS sequence"/>
</dbReference>
<evidence type="ECO:0000259" key="1">
    <source>
        <dbReference type="Pfam" id="PF01510"/>
    </source>
</evidence>
<dbReference type="SUPFAM" id="SSF55846">
    <property type="entry name" value="N-acetylmuramoyl-L-alanine amidase-like"/>
    <property type="match status" value="1"/>
</dbReference>
<dbReference type="RefSeq" id="WP_193667343.1">
    <property type="nucleotide sequence ID" value="NZ_JACDTV010000002.1"/>
</dbReference>
<evidence type="ECO:0000313" key="3">
    <source>
        <dbReference type="Proteomes" id="UP000732378"/>
    </source>
</evidence>
<comment type="caution">
    <text evidence="2">The sequence shown here is derived from an EMBL/GenBank/DDBJ whole genome shotgun (WGS) entry which is preliminary data.</text>
</comment>
<protein>
    <recommendedName>
        <fullName evidence="1">N-acetylmuramoyl-L-alanine amidase domain-containing protein</fullName>
    </recommendedName>
</protein>
<gene>
    <name evidence="2" type="ORF">JOE61_003849</name>
</gene>
<dbReference type="Pfam" id="PF01510">
    <property type="entry name" value="Amidase_2"/>
    <property type="match status" value="1"/>
</dbReference>
<evidence type="ECO:0000313" key="2">
    <source>
        <dbReference type="EMBL" id="MBM7510035.1"/>
    </source>
</evidence>
<accession>A0ABS2MFS1</accession>
<dbReference type="Gene3D" id="3.40.80.10">
    <property type="entry name" value="Peptidoglycan recognition protein-like"/>
    <property type="match status" value="1"/>
</dbReference>
<dbReference type="InterPro" id="IPR002502">
    <property type="entry name" value="Amidase_domain"/>
</dbReference>
<keyword evidence="3" id="KW-1185">Reference proteome</keyword>
<feature type="domain" description="N-acetylmuramoyl-L-alanine amidase" evidence="1">
    <location>
        <begin position="142"/>
        <end position="226"/>
    </location>
</feature>
<name>A0ABS2MFS1_9ACTN</name>